<feature type="compositionally biased region" description="Low complexity" evidence="1">
    <location>
        <begin position="66"/>
        <end position="88"/>
    </location>
</feature>
<dbReference type="RefSeq" id="WP_175197789.1">
    <property type="nucleotide sequence ID" value="NZ_CADIKL010000045.1"/>
</dbReference>
<feature type="chain" id="PRO_5026681419" description="Type IV pilus biogenesis protein PilP" evidence="2">
    <location>
        <begin position="31"/>
        <end position="255"/>
    </location>
</feature>
<evidence type="ECO:0000256" key="2">
    <source>
        <dbReference type="SAM" id="SignalP"/>
    </source>
</evidence>
<keyword evidence="2" id="KW-0732">Signal</keyword>
<reference evidence="3 4" key="1">
    <citation type="submission" date="2020-04" db="EMBL/GenBank/DDBJ databases">
        <authorList>
            <person name="De Canck E."/>
        </authorList>
    </citation>
    <scope>NUCLEOTIDE SEQUENCE [LARGE SCALE GENOMIC DNA]</scope>
    <source>
        <strain evidence="3 4">LMG 28688</strain>
    </source>
</reference>
<organism evidence="3 4">
    <name type="scientific">Paraburkholderia caffeinitolerans</name>
    <dbReference type="NCBI Taxonomy" id="1723730"/>
    <lineage>
        <taxon>Bacteria</taxon>
        <taxon>Pseudomonadati</taxon>
        <taxon>Pseudomonadota</taxon>
        <taxon>Betaproteobacteria</taxon>
        <taxon>Burkholderiales</taxon>
        <taxon>Burkholderiaceae</taxon>
        <taxon>Paraburkholderia</taxon>
    </lineage>
</organism>
<proteinExistence type="predicted"/>
<evidence type="ECO:0000313" key="3">
    <source>
        <dbReference type="EMBL" id="CAB3805120.1"/>
    </source>
</evidence>
<dbReference type="Proteomes" id="UP000494119">
    <property type="component" value="Unassembled WGS sequence"/>
</dbReference>
<protein>
    <recommendedName>
        <fullName evidence="5">Type IV pilus biogenesis protein PilP</fullName>
    </recommendedName>
</protein>
<feature type="signal peptide" evidence="2">
    <location>
        <begin position="1"/>
        <end position="30"/>
    </location>
</feature>
<evidence type="ECO:0000313" key="4">
    <source>
        <dbReference type="Proteomes" id="UP000494119"/>
    </source>
</evidence>
<name>A0A6J5GQI3_9BURK</name>
<keyword evidence="4" id="KW-1185">Reference proteome</keyword>
<gene>
    <name evidence="3" type="ORF">LMG28688_06118</name>
</gene>
<sequence>MSSSKSLRLALPRAVPVGVALLASALAAHAAAPSFSAAIAPAAAVATSSPHSVAVPAVPAPPVATATTDAQATRQANASAASAVVSSSMPTTTGETHLTLRDIDDLARSKLTRTLRGDGDAAASSAAVTLKTPAPVENAPAVVVRPYVPPARTSAVSFVGAYADGSGQHVLYEYNGAVYPARVGEKLLNGWIARRVDGLSVTVAEGKRTWSVPMSSNAPASSNSTLITGSALGDLSSPLPPGVSMAQPVSSFGRQ</sequence>
<dbReference type="EMBL" id="CADIKL010000045">
    <property type="protein sequence ID" value="CAB3805120.1"/>
    <property type="molecule type" value="Genomic_DNA"/>
</dbReference>
<feature type="region of interest" description="Disordered" evidence="1">
    <location>
        <begin position="66"/>
        <end position="95"/>
    </location>
</feature>
<accession>A0A6J5GQI3</accession>
<dbReference type="AlphaFoldDB" id="A0A6J5GQI3"/>
<evidence type="ECO:0008006" key="5">
    <source>
        <dbReference type="Google" id="ProtNLM"/>
    </source>
</evidence>
<evidence type="ECO:0000256" key="1">
    <source>
        <dbReference type="SAM" id="MobiDB-lite"/>
    </source>
</evidence>